<comment type="subunit">
    <text evidence="10">Interacts with TamB to form the translocation and assembly module (TAM).</text>
</comment>
<dbReference type="Proteomes" id="UP000464262">
    <property type="component" value="Chromosome 2"/>
</dbReference>
<evidence type="ECO:0000259" key="11">
    <source>
        <dbReference type="Pfam" id="PF01103"/>
    </source>
</evidence>
<evidence type="ECO:0000256" key="3">
    <source>
        <dbReference type="ARBA" id="ARBA00015419"/>
    </source>
</evidence>
<keyword evidence="4" id="KW-1134">Transmembrane beta strand</keyword>
<evidence type="ECO:0000256" key="2">
    <source>
        <dbReference type="ARBA" id="ARBA00010248"/>
    </source>
</evidence>
<gene>
    <name evidence="13" type="ORF">GT360_19500</name>
</gene>
<sequence>MEGVPSNLQKNVEDYLNGIDEESLQNLSRHHLDKLIKQALNPYGYYQPSFSLQTLSDGSSALVIEKGEPVRLKVVDISINGEGKEDPDFVLALSEAQLRLNDVLNHERYDHLKNRLRSLSLSKGYFDAQFEKARLEVIPSQLSAHAILHFNTGPRYRFGETVIKGSQIRRDRVDNLRSFEVGNYFNAQLLNEYQVQLSEAGWFNHLAVKADIDHANQDLELPIEVDVAPRSKNVVQVGGGYSSDVGVKGSLRWAQPWYNDKGHSFDSEVSLSQPEQLVNLGYKIPNHDVLTDYYGIQFGVNHVDYLDTKRFTSDLTFEKHWKLDQDWQTTAYVKYLYEDYTQASDAATMQLLLPGISFSYLEQKPDSQEILHRHMLSLEYSDPNLMSDSRVLRLMGESVLSWTITPKQKFHLRVNVGANFTDDLSDIPSSLRFFVGGDGSLRGYDYESISPSDKNGELTGALYMANMGLEYQYNVFNDYWLGAFFDVGDAFDKQPELHRGTGLSLIWDTKFVPIKLDFAYGLDAKEGDEFRVHFSLGTQF</sequence>
<reference evidence="13 14" key="1">
    <citation type="submission" date="2020-01" db="EMBL/GenBank/DDBJ databases">
        <title>Whole genome and functional gene identification of agarase of Vibrio HN897.</title>
        <authorList>
            <person name="Liu Y."/>
            <person name="Zhao Z."/>
        </authorList>
    </citation>
    <scope>NUCLEOTIDE SEQUENCE [LARGE SCALE GENOMIC DNA]</scope>
    <source>
        <strain evidence="13 14">HN897</strain>
    </source>
</reference>
<evidence type="ECO:0000313" key="14">
    <source>
        <dbReference type="Proteomes" id="UP000464262"/>
    </source>
</evidence>
<accession>A0A7Z2YG34</accession>
<protein>
    <recommendedName>
        <fullName evidence="3">Translocation and assembly module subunit TamA</fullName>
    </recommendedName>
    <alternativeName>
        <fullName evidence="9">Autotransporter assembly factor TamA</fullName>
    </alternativeName>
</protein>
<keyword evidence="6" id="KW-0732">Signal</keyword>
<evidence type="ECO:0000256" key="6">
    <source>
        <dbReference type="ARBA" id="ARBA00022729"/>
    </source>
</evidence>
<keyword evidence="5" id="KW-0812">Transmembrane</keyword>
<evidence type="ECO:0000256" key="1">
    <source>
        <dbReference type="ARBA" id="ARBA00004442"/>
    </source>
</evidence>
<feature type="domain" description="TamA POTRA" evidence="12">
    <location>
        <begin position="2"/>
        <end position="54"/>
    </location>
</feature>
<dbReference type="KEGG" id="vas:GT360_19500"/>
<keyword evidence="7" id="KW-0472">Membrane</keyword>
<evidence type="ECO:0000313" key="13">
    <source>
        <dbReference type="EMBL" id="QIA66182.1"/>
    </source>
</evidence>
<dbReference type="InterPro" id="IPR000184">
    <property type="entry name" value="Bac_surfAg_D15"/>
</dbReference>
<dbReference type="GO" id="GO:0009279">
    <property type="term" value="C:cell outer membrane"/>
    <property type="evidence" value="ECO:0007669"/>
    <property type="project" value="UniProtKB-SubCell"/>
</dbReference>
<dbReference type="Gene3D" id="3.10.20.310">
    <property type="entry name" value="membrane protein fhac"/>
    <property type="match status" value="3"/>
</dbReference>
<dbReference type="Gene3D" id="2.40.160.50">
    <property type="entry name" value="membrane protein fhac: a member of the omp85/tpsb transporter family"/>
    <property type="match status" value="1"/>
</dbReference>
<name>A0A7Z2YG34_9VIBR</name>
<evidence type="ECO:0000256" key="8">
    <source>
        <dbReference type="ARBA" id="ARBA00023237"/>
    </source>
</evidence>
<feature type="domain" description="Bacterial surface antigen (D15)" evidence="11">
    <location>
        <begin position="248"/>
        <end position="540"/>
    </location>
</feature>
<dbReference type="InterPro" id="IPR039910">
    <property type="entry name" value="D15-like"/>
</dbReference>
<comment type="similarity">
    <text evidence="2">Belongs to the TamA family.</text>
</comment>
<keyword evidence="8" id="KW-0998">Cell outer membrane</keyword>
<evidence type="ECO:0000259" key="12">
    <source>
        <dbReference type="Pfam" id="PF17243"/>
    </source>
</evidence>
<keyword evidence="14" id="KW-1185">Reference proteome</keyword>
<dbReference type="Pfam" id="PF01103">
    <property type="entry name" value="Omp85"/>
    <property type="match status" value="1"/>
</dbReference>
<proteinExistence type="inferred from homology"/>
<dbReference type="PANTHER" id="PTHR12815">
    <property type="entry name" value="SORTING AND ASSEMBLY MACHINERY SAMM50 PROTEIN FAMILY MEMBER"/>
    <property type="match status" value="1"/>
</dbReference>
<evidence type="ECO:0000256" key="4">
    <source>
        <dbReference type="ARBA" id="ARBA00022452"/>
    </source>
</evidence>
<evidence type="ECO:0000256" key="9">
    <source>
        <dbReference type="ARBA" id="ARBA00033063"/>
    </source>
</evidence>
<organism evidence="13 14">
    <name type="scientific">Vibrio astriarenae</name>
    <dbReference type="NCBI Taxonomy" id="1481923"/>
    <lineage>
        <taxon>Bacteria</taxon>
        <taxon>Pseudomonadati</taxon>
        <taxon>Pseudomonadota</taxon>
        <taxon>Gammaproteobacteria</taxon>
        <taxon>Vibrionales</taxon>
        <taxon>Vibrionaceae</taxon>
        <taxon>Vibrio</taxon>
    </lineage>
</organism>
<evidence type="ECO:0000256" key="5">
    <source>
        <dbReference type="ARBA" id="ARBA00022692"/>
    </source>
</evidence>
<dbReference type="EMBL" id="CP047476">
    <property type="protein sequence ID" value="QIA66182.1"/>
    <property type="molecule type" value="Genomic_DNA"/>
</dbReference>
<dbReference type="Pfam" id="PF17243">
    <property type="entry name" value="POTRA_TamA_1"/>
    <property type="match status" value="1"/>
</dbReference>
<evidence type="ECO:0000256" key="7">
    <source>
        <dbReference type="ARBA" id="ARBA00023136"/>
    </source>
</evidence>
<dbReference type="AlphaFoldDB" id="A0A7Z2YG34"/>
<dbReference type="InterPro" id="IPR035243">
    <property type="entry name" value="TamA_POTRA_Dom_1"/>
</dbReference>
<dbReference type="PANTHER" id="PTHR12815:SF47">
    <property type="entry name" value="TRANSLOCATION AND ASSEMBLY MODULE SUBUNIT TAMA"/>
    <property type="match status" value="1"/>
</dbReference>
<evidence type="ECO:0000256" key="10">
    <source>
        <dbReference type="ARBA" id="ARBA00093548"/>
    </source>
</evidence>
<comment type="subcellular location">
    <subcellularLocation>
        <location evidence="1">Cell outer membrane</location>
    </subcellularLocation>
</comment>